<evidence type="ECO:0000313" key="1">
    <source>
        <dbReference type="EMBL" id="ABR49600.1"/>
    </source>
</evidence>
<proteinExistence type="predicted"/>
<dbReference type="EMBL" id="CP000724">
    <property type="protein sequence ID" value="ABR49600.1"/>
    <property type="molecule type" value="Genomic_DNA"/>
</dbReference>
<sequence>MILNKREKILAFLLMGTVLLGSYYKFLIVPQVEALGQLRIDKELKQQGYITMNQSFQSEINIDEDFKNLNSDFLDIAKNYFGELEQEDTILILNEFLLYETIKIPEINFTQPRNEIIQGEEDNENTYLDSASIEVTSIQFNYQTNYEGLISFLKEIGEYDKKIIVNSLNITNDMNGLLSGNMTIDFYAVPQVSKYFPKKPSVLTYFSTDDIEAENQPNPFDGFYLIERESEEVYLEYDEYNDSWKKDTIYGFEAQNTFFVGNPRDIIGSVSQNTNSMEGRYATKLEYDFIRSREYSVANLVFEGEPITIDRQPETFGLWAYSFETNNHSIGAVLIDSKGREFKVSLVNNVDWTGWNNIEVSLPIEITYPATVQRLYVESTGFSDKSKGHFLFDKLEVLYRDILPFSN</sequence>
<gene>
    <name evidence="1" type="ordered locus">Amet_3472</name>
</gene>
<dbReference type="HOGENOM" id="CLU_675505_0_0_9"/>
<keyword evidence="2" id="KW-1185">Reference proteome</keyword>
<reference evidence="2" key="1">
    <citation type="journal article" date="2016" name="Genome Announc.">
        <title>Complete genome sequence of Alkaliphilus metalliredigens strain QYMF, an alkaliphilic and metal-reducing bacterium isolated from borax-contaminated leachate ponds.</title>
        <authorList>
            <person name="Hwang C."/>
            <person name="Copeland A."/>
            <person name="Lucas S."/>
            <person name="Lapidus A."/>
            <person name="Barry K."/>
            <person name="Detter J.C."/>
            <person name="Glavina Del Rio T."/>
            <person name="Hammon N."/>
            <person name="Israni S."/>
            <person name="Dalin E."/>
            <person name="Tice H."/>
            <person name="Pitluck S."/>
            <person name="Chertkov O."/>
            <person name="Brettin T."/>
            <person name="Bruce D."/>
            <person name="Han C."/>
            <person name="Schmutz J."/>
            <person name="Larimer F."/>
            <person name="Land M.L."/>
            <person name="Hauser L."/>
            <person name="Kyrpides N."/>
            <person name="Mikhailova N."/>
            <person name="Ye Q."/>
            <person name="Zhou J."/>
            <person name="Richardson P."/>
            <person name="Fields M.W."/>
        </authorList>
    </citation>
    <scope>NUCLEOTIDE SEQUENCE [LARGE SCALE GENOMIC DNA]</scope>
    <source>
        <strain evidence="2">QYMF</strain>
    </source>
</reference>
<dbReference type="STRING" id="293826.Amet_3472"/>
<accession>A6TTT2</accession>
<name>A6TTT2_ALKMQ</name>
<dbReference type="KEGG" id="amt:Amet_3472"/>
<evidence type="ECO:0000313" key="2">
    <source>
        <dbReference type="Proteomes" id="UP000001572"/>
    </source>
</evidence>
<dbReference type="Proteomes" id="UP000001572">
    <property type="component" value="Chromosome"/>
</dbReference>
<dbReference type="OrthoDB" id="1704601at2"/>
<organism evidence="1 2">
    <name type="scientific">Alkaliphilus metalliredigens (strain QYMF)</name>
    <dbReference type="NCBI Taxonomy" id="293826"/>
    <lineage>
        <taxon>Bacteria</taxon>
        <taxon>Bacillati</taxon>
        <taxon>Bacillota</taxon>
        <taxon>Clostridia</taxon>
        <taxon>Peptostreptococcales</taxon>
        <taxon>Natronincolaceae</taxon>
        <taxon>Alkaliphilus</taxon>
    </lineage>
</organism>
<dbReference type="eggNOG" id="COG4632">
    <property type="taxonomic scope" value="Bacteria"/>
</dbReference>
<dbReference type="Gene3D" id="2.60.120.430">
    <property type="entry name" value="Galactose-binding lectin"/>
    <property type="match status" value="1"/>
</dbReference>
<dbReference type="RefSeq" id="WP_012064563.1">
    <property type="nucleotide sequence ID" value="NC_009633.1"/>
</dbReference>
<dbReference type="AlphaFoldDB" id="A6TTT2"/>
<protein>
    <submittedName>
        <fullName evidence="1">Uncharacterized protein</fullName>
    </submittedName>
</protein>